<evidence type="ECO:0008006" key="5">
    <source>
        <dbReference type="Google" id="ProtNLM"/>
    </source>
</evidence>
<dbReference type="AlphaFoldDB" id="A0A7U4LGP7"/>
<dbReference type="Pfam" id="PF13432">
    <property type="entry name" value="TPR_16"/>
    <property type="match status" value="4"/>
</dbReference>
<gene>
    <name evidence="3" type="ORF">TS85_21360</name>
</gene>
<dbReference type="EMBL" id="CP010836">
    <property type="protein sequence ID" value="AJP73797.1"/>
    <property type="molecule type" value="Genomic_DNA"/>
</dbReference>
<dbReference type="InterPro" id="IPR051012">
    <property type="entry name" value="CellSynth/LPSAsmb/PSIAsmb"/>
</dbReference>
<dbReference type="PANTHER" id="PTHR45586">
    <property type="entry name" value="TPR REPEAT-CONTAINING PROTEIN PA4667"/>
    <property type="match status" value="1"/>
</dbReference>
<accession>A0A7U4LGP7</accession>
<dbReference type="InterPro" id="IPR019734">
    <property type="entry name" value="TPR_rpt"/>
</dbReference>
<name>A0A7U4LGP7_9SPHN</name>
<keyword evidence="4" id="KW-1185">Reference proteome</keyword>
<dbReference type="SUPFAM" id="SSF48452">
    <property type="entry name" value="TPR-like"/>
    <property type="match status" value="4"/>
</dbReference>
<dbReference type="PANTHER" id="PTHR45586:SF1">
    <property type="entry name" value="LIPOPOLYSACCHARIDE ASSEMBLY PROTEIN B"/>
    <property type="match status" value="1"/>
</dbReference>
<dbReference type="OrthoDB" id="7259535at2"/>
<reference evidence="3 4" key="2">
    <citation type="submission" date="2015-02" db="EMBL/GenBank/DDBJ databases">
        <title>The complete genome of Sphingomonas hengshuiensis sp. WHSC-8 isolated from soil of Hengshui Lake.</title>
        <authorList>
            <person name="Wei S."/>
            <person name="Guo J."/>
            <person name="Su C."/>
            <person name="Wu R."/>
            <person name="Zhang Z."/>
            <person name="Liang K."/>
            <person name="Li H."/>
            <person name="Wang T."/>
            <person name="Liu H."/>
            <person name="Zhang C."/>
            <person name="Li Z."/>
            <person name="Wang Q."/>
            <person name="Meng J."/>
        </authorList>
    </citation>
    <scope>NUCLEOTIDE SEQUENCE [LARGE SCALE GENOMIC DNA]</scope>
    <source>
        <strain evidence="3 4">WHSC-8</strain>
    </source>
</reference>
<dbReference type="InterPro" id="IPR011990">
    <property type="entry name" value="TPR-like_helical_dom_sf"/>
</dbReference>
<evidence type="ECO:0000256" key="2">
    <source>
        <dbReference type="ARBA" id="ARBA00022803"/>
    </source>
</evidence>
<keyword evidence="2" id="KW-0802">TPR repeat</keyword>
<dbReference type="Gene3D" id="1.25.40.10">
    <property type="entry name" value="Tetratricopeptide repeat domain"/>
    <property type="match status" value="5"/>
</dbReference>
<keyword evidence="1" id="KW-0677">Repeat</keyword>
<dbReference type="KEGG" id="sphi:TS85_21360"/>
<dbReference type="SMART" id="SM00028">
    <property type="entry name" value="TPR"/>
    <property type="match status" value="6"/>
</dbReference>
<dbReference type="Proteomes" id="UP000032300">
    <property type="component" value="Chromosome"/>
</dbReference>
<protein>
    <recommendedName>
        <fullName evidence="5">Tetratricopeptide repeat protein</fullName>
    </recommendedName>
</protein>
<evidence type="ECO:0000313" key="4">
    <source>
        <dbReference type="Proteomes" id="UP000032300"/>
    </source>
</evidence>
<reference evidence="3 4" key="1">
    <citation type="journal article" date="2015" name="Int. J. Syst. Evol. Microbiol.">
        <title>Sphingomonas hengshuiensis sp. nov., isolated from lake wetland.</title>
        <authorList>
            <person name="Wei S."/>
            <person name="Wang T."/>
            <person name="Liu H."/>
            <person name="Zhang C."/>
            <person name="Guo J."/>
            <person name="Wang Q."/>
            <person name="Liang K."/>
            <person name="Zhang Z."/>
        </authorList>
    </citation>
    <scope>NUCLEOTIDE SEQUENCE [LARGE SCALE GENOMIC DNA]</scope>
    <source>
        <strain evidence="3 4">WHSC-8</strain>
    </source>
</reference>
<sequence length="679" mass="70516">MLRRALVLGGALGVFAILLGWLLLAPARQDPDAAQEATARAFALLAADNATSARNAALDAVRSDPANAEAHRALAVAMLALGDGLGAEAELQRAVDSGTDSGQLAHLRAHAFLLQGNVDKALAESDRTDARFRPYGLRMRARALTAGGDYAGALAALDAAIRIAPRDADVWTDVARFKRTAGDLLGAIQASEQAVKLAPGNVDALVLRGVLVRTQFGLIAALPWFEAALARDPADHDALIEYAATLGDAGQTVASLAATRRALDARPGSPQALYLQAVIAARAGRFDLARSLLERTGGGVDSLPGAQLLAATLDLQAGANEQAIGRLRGIVGAQPLNLSARKLLALALLRTDAARNAIDTLRPVVARGDADSYALTLVARGFERIGDRAAAARFLDRAALPGLAEPGAFRADDSAAVLAADVAERPGDPAATLPLIRALIDQGDMAGALAHARDVVAKNFGAPAAHLLLGDVLMLMARPADASVAYRNAADLRFDSPTMLRLVDAQDRAGRRAEAANTLALFLSQNPVDIAALRLSAHWQLAAGDYEPAIDTLERLRLRIGDGDAALNAELAYAYAGAGEAEAAAEFGEAAYALAPSNPAAADAFGWALYRGGDLPGAVELLQKAVALAPRHPGLRWHLAQVYADLDRRGDARAQAQAALADPGFPDRAAATALVAKMG</sequence>
<proteinExistence type="predicted"/>
<evidence type="ECO:0000256" key="1">
    <source>
        <dbReference type="ARBA" id="ARBA00022737"/>
    </source>
</evidence>
<evidence type="ECO:0000313" key="3">
    <source>
        <dbReference type="EMBL" id="AJP73797.1"/>
    </source>
</evidence>
<organism evidence="3 4">
    <name type="scientific">Sphingomonas hengshuiensis</name>
    <dbReference type="NCBI Taxonomy" id="1609977"/>
    <lineage>
        <taxon>Bacteria</taxon>
        <taxon>Pseudomonadati</taxon>
        <taxon>Pseudomonadota</taxon>
        <taxon>Alphaproteobacteria</taxon>
        <taxon>Sphingomonadales</taxon>
        <taxon>Sphingomonadaceae</taxon>
        <taxon>Sphingomonas</taxon>
    </lineage>
</organism>